<organism evidence="2 3">
    <name type="scientific">Fukomys damarensis</name>
    <name type="common">Damaraland mole rat</name>
    <name type="synonym">Cryptomys damarensis</name>
    <dbReference type="NCBI Taxonomy" id="885580"/>
    <lineage>
        <taxon>Eukaryota</taxon>
        <taxon>Metazoa</taxon>
        <taxon>Chordata</taxon>
        <taxon>Craniata</taxon>
        <taxon>Vertebrata</taxon>
        <taxon>Euteleostomi</taxon>
        <taxon>Mammalia</taxon>
        <taxon>Eutheria</taxon>
        <taxon>Euarchontoglires</taxon>
        <taxon>Glires</taxon>
        <taxon>Rodentia</taxon>
        <taxon>Hystricomorpha</taxon>
        <taxon>Bathyergidae</taxon>
        <taxon>Fukomys</taxon>
    </lineage>
</organism>
<evidence type="ECO:0000256" key="1">
    <source>
        <dbReference type="SAM" id="MobiDB-lite"/>
    </source>
</evidence>
<gene>
    <name evidence="2" type="ORF">H920_17387</name>
</gene>
<keyword evidence="3" id="KW-1185">Reference proteome</keyword>
<feature type="region of interest" description="Disordered" evidence="1">
    <location>
        <begin position="1"/>
        <end position="35"/>
    </location>
</feature>
<evidence type="ECO:0000313" key="3">
    <source>
        <dbReference type="Proteomes" id="UP000028990"/>
    </source>
</evidence>
<sequence>MGLEEEKKGAPPPAKTGAVIQSGKEKGLWGSQGDPAAAQMFPLIPADAVPLGQIDLNSHEAARRHLSAPIGAAEISLGK</sequence>
<dbReference type="EMBL" id="KN124425">
    <property type="protein sequence ID" value="KFO21205.1"/>
    <property type="molecule type" value="Genomic_DNA"/>
</dbReference>
<dbReference type="Proteomes" id="UP000028990">
    <property type="component" value="Unassembled WGS sequence"/>
</dbReference>
<name>A0A091CUD4_FUKDA</name>
<accession>A0A091CUD4</accession>
<protein>
    <submittedName>
        <fullName evidence="2">Uncharacterized protein</fullName>
    </submittedName>
</protein>
<proteinExistence type="predicted"/>
<dbReference type="AlphaFoldDB" id="A0A091CUD4"/>
<reference evidence="2 3" key="1">
    <citation type="submission" date="2013-11" db="EMBL/GenBank/DDBJ databases">
        <title>The Damaraland mole rat (Fukomys damarensis) genome and evolution of African mole rats.</title>
        <authorList>
            <person name="Gladyshev V.N."/>
            <person name="Fang X."/>
        </authorList>
    </citation>
    <scope>NUCLEOTIDE SEQUENCE [LARGE SCALE GENOMIC DNA]</scope>
    <source>
        <tissue evidence="2">Liver</tissue>
    </source>
</reference>
<evidence type="ECO:0000313" key="2">
    <source>
        <dbReference type="EMBL" id="KFO21205.1"/>
    </source>
</evidence>